<gene>
    <name evidence="2" type="ORF">KP509_33G067400</name>
</gene>
<keyword evidence="3" id="KW-1185">Reference proteome</keyword>
<name>A0A8T2QQQ0_CERRI</name>
<dbReference type="AlphaFoldDB" id="A0A8T2QQQ0"/>
<feature type="coiled-coil region" evidence="1">
    <location>
        <begin position="43"/>
        <end position="73"/>
    </location>
</feature>
<reference evidence="2" key="1">
    <citation type="submission" date="2021-08" db="EMBL/GenBank/DDBJ databases">
        <title>WGS assembly of Ceratopteris richardii.</title>
        <authorList>
            <person name="Marchant D.B."/>
            <person name="Chen G."/>
            <person name="Jenkins J."/>
            <person name="Shu S."/>
            <person name="Leebens-Mack J."/>
            <person name="Grimwood J."/>
            <person name="Schmutz J."/>
            <person name="Soltis P."/>
            <person name="Soltis D."/>
            <person name="Chen Z.-H."/>
        </authorList>
    </citation>
    <scope>NUCLEOTIDE SEQUENCE</scope>
    <source>
        <strain evidence="2">Whitten #5841</strain>
        <tissue evidence="2">Leaf</tissue>
    </source>
</reference>
<protein>
    <submittedName>
        <fullName evidence="2">Uncharacterized protein</fullName>
    </submittedName>
</protein>
<keyword evidence="1" id="KW-0175">Coiled coil</keyword>
<dbReference type="EMBL" id="CM035438">
    <property type="protein sequence ID" value="KAH7286287.1"/>
    <property type="molecule type" value="Genomic_DNA"/>
</dbReference>
<dbReference type="OrthoDB" id="2732387at2759"/>
<evidence type="ECO:0000313" key="2">
    <source>
        <dbReference type="EMBL" id="KAH7286287.1"/>
    </source>
</evidence>
<dbReference type="Proteomes" id="UP000825935">
    <property type="component" value="Chromosome 33"/>
</dbReference>
<sequence>MTYTRTTGFMLAELMYWQKPIFPVHTQIVNWMSVGWKDNVSREELLALQLKQLKQDNKNLKEAIKKLKTSRLKNKIYFDKKHRLRLQPIESGDWVLVYDSTFDTQYDARHKLTKHWFGPYVVVSVFETGTYKLREFDGSMLRNFIAGKRIKLFKRRESSKIELDEDFLEDEDEDEE</sequence>
<evidence type="ECO:0000313" key="3">
    <source>
        <dbReference type="Proteomes" id="UP000825935"/>
    </source>
</evidence>
<proteinExistence type="predicted"/>
<evidence type="ECO:0000256" key="1">
    <source>
        <dbReference type="SAM" id="Coils"/>
    </source>
</evidence>
<accession>A0A8T2QQQ0</accession>
<comment type="caution">
    <text evidence="2">The sequence shown here is derived from an EMBL/GenBank/DDBJ whole genome shotgun (WGS) entry which is preliminary data.</text>
</comment>
<organism evidence="2 3">
    <name type="scientific">Ceratopteris richardii</name>
    <name type="common">Triangle waterfern</name>
    <dbReference type="NCBI Taxonomy" id="49495"/>
    <lineage>
        <taxon>Eukaryota</taxon>
        <taxon>Viridiplantae</taxon>
        <taxon>Streptophyta</taxon>
        <taxon>Embryophyta</taxon>
        <taxon>Tracheophyta</taxon>
        <taxon>Polypodiopsida</taxon>
        <taxon>Polypodiidae</taxon>
        <taxon>Polypodiales</taxon>
        <taxon>Pteridineae</taxon>
        <taxon>Pteridaceae</taxon>
        <taxon>Parkerioideae</taxon>
        <taxon>Ceratopteris</taxon>
    </lineage>
</organism>